<gene>
    <name evidence="2" type="ORF">D187_001586</name>
</gene>
<dbReference type="AlphaFoldDB" id="S9QI12"/>
<name>S9QI12_CYSF2</name>
<sequence>MHGFDGAASRGLGRLSSLAMALFLATGCPGEEDPRPTPASAVTVQGRVTYDFVPATYSPVTGSGTLAFEQTVVKPVRGAVVRVLQDSIVLATATTDEAGNYQVSYTPGASGQLLLAVLARTLTPAIQVEDNTDQDALWALTQGLSATDETVNPHATHGWTGTGYTATSRLAAPFAILDSMYTASRAFLAVRPVTLPPLKVSWSPNNVPQEGDPARGFITTSRFSARENKIYILGKAGVDTDEFDSHVIVHEWSHFFEQSLSRADNPGGTHGAGDVLDPRVAFGEGYGNALASMLLPESIYADTAWLGPGGTLSASGFDAETEPSPTDDPHPGSFSERSIQRLLHDLYDSGTSEAHDRVTVDLGTIHDVLVGPQKTTEAMTTIGSFVAGLKEQPGVDTAAVDALLAHYEIGPITTPWGDGDSKLSGMYTPVSLLPYAGSINLDGGYEFNTWQQNRYFVFSGSGDRVTVSATSDDDVGIAVYHKGARVADADEKLSGTETFDFHAQTGSRYVVVLTGFKSSPGRYPVSLSITSP</sequence>
<evidence type="ECO:0000313" key="3">
    <source>
        <dbReference type="Proteomes" id="UP000011682"/>
    </source>
</evidence>
<feature type="region of interest" description="Disordered" evidence="1">
    <location>
        <begin position="313"/>
        <end position="335"/>
    </location>
</feature>
<dbReference type="RefSeq" id="WP_002622731.1">
    <property type="nucleotide sequence ID" value="NZ_ANAH02000011.1"/>
</dbReference>
<reference evidence="2" key="1">
    <citation type="submission" date="2013-05" db="EMBL/GenBank/DDBJ databases">
        <title>Genome assembly of Cystobacter fuscus DSM 2262.</title>
        <authorList>
            <person name="Sharma G."/>
            <person name="Khatri I."/>
            <person name="Kaur C."/>
            <person name="Mayilraj S."/>
            <person name="Subramanian S."/>
        </authorList>
    </citation>
    <scope>NUCLEOTIDE SEQUENCE [LARGE SCALE GENOMIC DNA]</scope>
    <source>
        <strain evidence="2">DSM 2262</strain>
    </source>
</reference>
<dbReference type="Proteomes" id="UP000011682">
    <property type="component" value="Unassembled WGS sequence"/>
</dbReference>
<organism evidence="2 3">
    <name type="scientific">Cystobacter fuscus (strain ATCC 25194 / DSM 2262 / NBRC 100088 / M29)</name>
    <dbReference type="NCBI Taxonomy" id="1242864"/>
    <lineage>
        <taxon>Bacteria</taxon>
        <taxon>Pseudomonadati</taxon>
        <taxon>Myxococcota</taxon>
        <taxon>Myxococcia</taxon>
        <taxon>Myxococcales</taxon>
        <taxon>Cystobacterineae</taxon>
        <taxon>Archangiaceae</taxon>
        <taxon>Cystobacter</taxon>
    </lineage>
</organism>
<protein>
    <submittedName>
        <fullName evidence="2">Uncharacterized protein</fullName>
    </submittedName>
</protein>
<dbReference type="eggNOG" id="ENOG502ZAH5">
    <property type="taxonomic scope" value="Bacteria"/>
</dbReference>
<evidence type="ECO:0000256" key="1">
    <source>
        <dbReference type="SAM" id="MobiDB-lite"/>
    </source>
</evidence>
<evidence type="ECO:0000313" key="2">
    <source>
        <dbReference type="EMBL" id="EPX60934.1"/>
    </source>
</evidence>
<keyword evidence="3" id="KW-1185">Reference proteome</keyword>
<accession>S9QI12</accession>
<dbReference type="OrthoDB" id="5699193at2"/>
<comment type="caution">
    <text evidence="2">The sequence shown here is derived from an EMBL/GenBank/DDBJ whole genome shotgun (WGS) entry which is preliminary data.</text>
</comment>
<proteinExistence type="predicted"/>
<dbReference type="EMBL" id="ANAH02000011">
    <property type="protein sequence ID" value="EPX60934.1"/>
    <property type="molecule type" value="Genomic_DNA"/>
</dbReference>